<dbReference type="InterPro" id="IPR001214">
    <property type="entry name" value="SET_dom"/>
</dbReference>
<dbReference type="GO" id="GO:0032259">
    <property type="term" value="P:methylation"/>
    <property type="evidence" value="ECO:0007669"/>
    <property type="project" value="UniProtKB-KW"/>
</dbReference>
<dbReference type="PROSITE" id="PS50868">
    <property type="entry name" value="POST_SET"/>
    <property type="match status" value="1"/>
</dbReference>
<evidence type="ECO:0000259" key="10">
    <source>
        <dbReference type="PROSITE" id="PS50868"/>
    </source>
</evidence>
<sequence length="663" mass="69957">MKTELDATAAAAAASTATGTEAAAPSTDTSAAAAAPADKPADAAASNAEAPATTTSTAPTTTTSSAAPTTTEPASANEVDKKTTPGETAAEDAEKASSTAIAAAQVAAKADAKDGAAPMSVDETAPVASNENDSKTAEEAKSKVDAKTSDDNAKPPEPPEQQQTSSSSSSSSSTSAGGTGGDSKRKRGRDPDRVFQSIFGIKKKLRADALVTETAKTGEDAGPGPGRRELLDQEAAKKALDGIAQTALDKAPRMRTFAQQQLGAKIGRPRKHRVDELLDENATFSAAQVRQKVIEVKSKFRARVHSLESQLRALQNNERKKMLKQSSRAGGTGSGRPTFGLMRSPAVASAEFKTLETNEYTPEALSITDRMMGVPAQCKCPSRKESCGPASQCSNRSAEAECPSECSAESCENQQLRKRAWAKTNIATAKVPSMGVGLFAQETIPKGALVIEVTGEVVTAAQAKQRLEGKYRRLHHEYIFPLSTRLRIDATLQGSPARFINHSCEPNAEPAVWNVDGRMRVGIWAQREISEGDEITISYAPTVPAEKRIRCLCGEPTCRKLVGATQEGLYMHQRTSAVDPVTGVKLAAALSAPRAEAQLKHITALLRAREVAGKTSMNTAASWMPAEDLKLLRASKVFQARAISRVLDADFAPLLAKTESASS</sequence>
<evidence type="ECO:0000256" key="2">
    <source>
        <dbReference type="ARBA" id="ARBA00004286"/>
    </source>
</evidence>
<evidence type="ECO:0000259" key="9">
    <source>
        <dbReference type="PROSITE" id="PS50280"/>
    </source>
</evidence>
<comment type="subcellular location">
    <subcellularLocation>
        <location evidence="2">Chromosome</location>
    </subcellularLocation>
    <subcellularLocation>
        <location evidence="1">Nucleus</location>
    </subcellularLocation>
</comment>
<dbReference type="GO" id="GO:0005694">
    <property type="term" value="C:chromosome"/>
    <property type="evidence" value="ECO:0007669"/>
    <property type="project" value="UniProtKB-SubCell"/>
</dbReference>
<dbReference type="InterPro" id="IPR006560">
    <property type="entry name" value="AWS_dom"/>
</dbReference>
<keyword evidence="4 12" id="KW-0489">Methyltransferase</keyword>
<keyword evidence="3" id="KW-0158">Chromosome</keyword>
<dbReference type="PANTHER" id="PTHR22884">
    <property type="entry name" value="SET DOMAIN PROTEINS"/>
    <property type="match status" value="1"/>
</dbReference>
<evidence type="ECO:0000256" key="3">
    <source>
        <dbReference type="ARBA" id="ARBA00022454"/>
    </source>
</evidence>
<keyword evidence="6" id="KW-0949">S-adenosyl-L-methionine</keyword>
<evidence type="ECO:0000256" key="5">
    <source>
        <dbReference type="ARBA" id="ARBA00022679"/>
    </source>
</evidence>
<dbReference type="Gene3D" id="2.170.270.10">
    <property type="entry name" value="SET domain"/>
    <property type="match status" value="1"/>
</dbReference>
<feature type="compositionally biased region" description="Basic and acidic residues" evidence="8">
    <location>
        <begin position="132"/>
        <end position="154"/>
    </location>
</feature>
<dbReference type="OrthoDB" id="308383at2759"/>
<keyword evidence="5 12" id="KW-0808">Transferase</keyword>
<evidence type="ECO:0000313" key="13">
    <source>
        <dbReference type="Proteomes" id="UP000241890"/>
    </source>
</evidence>
<comment type="caution">
    <text evidence="12">The sequence shown here is derived from an EMBL/GenBank/DDBJ whole genome shotgun (WGS) entry which is preliminary data.</text>
</comment>
<keyword evidence="7" id="KW-0539">Nucleus</keyword>
<feature type="domain" description="AWS" evidence="11">
    <location>
        <begin position="373"/>
        <end position="420"/>
    </location>
</feature>
<proteinExistence type="predicted"/>
<evidence type="ECO:0000313" key="12">
    <source>
        <dbReference type="EMBL" id="GBG34253.1"/>
    </source>
</evidence>
<dbReference type="InterPro" id="IPR046341">
    <property type="entry name" value="SET_dom_sf"/>
</dbReference>
<evidence type="ECO:0000259" key="11">
    <source>
        <dbReference type="PROSITE" id="PS51215"/>
    </source>
</evidence>
<evidence type="ECO:0000256" key="4">
    <source>
        <dbReference type="ARBA" id="ARBA00022603"/>
    </source>
</evidence>
<dbReference type="PROSITE" id="PS50280">
    <property type="entry name" value="SET"/>
    <property type="match status" value="1"/>
</dbReference>
<gene>
    <name evidence="12" type="ORF">FCC1311_104772</name>
</gene>
<feature type="region of interest" description="Disordered" evidence="8">
    <location>
        <begin position="319"/>
        <end position="341"/>
    </location>
</feature>
<dbReference type="PROSITE" id="PS51215">
    <property type="entry name" value="AWS"/>
    <property type="match status" value="1"/>
</dbReference>
<feature type="region of interest" description="Disordered" evidence="8">
    <location>
        <begin position="1"/>
        <end position="198"/>
    </location>
</feature>
<protein>
    <submittedName>
        <fullName evidence="12">Histone-lysine N-methyltransferase ASHH1</fullName>
    </submittedName>
</protein>
<dbReference type="GO" id="GO:0042054">
    <property type="term" value="F:histone methyltransferase activity"/>
    <property type="evidence" value="ECO:0007669"/>
    <property type="project" value="InterPro"/>
</dbReference>
<dbReference type="GO" id="GO:0005634">
    <property type="term" value="C:nucleus"/>
    <property type="evidence" value="ECO:0007669"/>
    <property type="project" value="UniProtKB-SubCell"/>
</dbReference>
<evidence type="ECO:0000256" key="1">
    <source>
        <dbReference type="ARBA" id="ARBA00004123"/>
    </source>
</evidence>
<evidence type="ECO:0000256" key="7">
    <source>
        <dbReference type="ARBA" id="ARBA00023242"/>
    </source>
</evidence>
<dbReference type="AlphaFoldDB" id="A0A2R5GZQ2"/>
<feature type="compositionally biased region" description="Low complexity" evidence="8">
    <location>
        <begin position="164"/>
        <end position="176"/>
    </location>
</feature>
<dbReference type="SMART" id="SM00570">
    <property type="entry name" value="AWS"/>
    <property type="match status" value="1"/>
</dbReference>
<dbReference type="SUPFAM" id="SSF82199">
    <property type="entry name" value="SET domain"/>
    <property type="match status" value="1"/>
</dbReference>
<evidence type="ECO:0000256" key="8">
    <source>
        <dbReference type="SAM" id="MobiDB-lite"/>
    </source>
</evidence>
<dbReference type="InterPro" id="IPR003616">
    <property type="entry name" value="Post-SET_dom"/>
</dbReference>
<dbReference type="InParanoid" id="A0A2R5GZQ2"/>
<dbReference type="Pfam" id="PF00856">
    <property type="entry name" value="SET"/>
    <property type="match status" value="1"/>
</dbReference>
<dbReference type="SMART" id="SM00317">
    <property type="entry name" value="SET"/>
    <property type="match status" value="1"/>
</dbReference>
<keyword evidence="13" id="KW-1185">Reference proteome</keyword>
<dbReference type="EMBL" id="BEYU01000185">
    <property type="protein sequence ID" value="GBG34253.1"/>
    <property type="molecule type" value="Genomic_DNA"/>
</dbReference>
<reference evidence="12 13" key="1">
    <citation type="submission" date="2017-12" db="EMBL/GenBank/DDBJ databases">
        <title>Sequencing, de novo assembly and annotation of complete genome of a new Thraustochytrid species, strain FCC1311.</title>
        <authorList>
            <person name="Sedici K."/>
            <person name="Godart F."/>
            <person name="Aiese Cigliano R."/>
            <person name="Sanseverino W."/>
            <person name="Barakat M."/>
            <person name="Ortet P."/>
            <person name="Marechal E."/>
            <person name="Cagnac O."/>
            <person name="Amato A."/>
        </authorList>
    </citation>
    <scope>NUCLEOTIDE SEQUENCE [LARGE SCALE GENOMIC DNA]</scope>
</reference>
<dbReference type="InterPro" id="IPR050777">
    <property type="entry name" value="SET2_Histone-Lys_MeTrsfase"/>
</dbReference>
<name>A0A2R5GZQ2_9STRA</name>
<feature type="compositionally biased region" description="Low complexity" evidence="8">
    <location>
        <begin position="7"/>
        <end position="76"/>
    </location>
</feature>
<feature type="compositionally biased region" description="Low complexity" evidence="8">
    <location>
        <begin position="96"/>
        <end position="109"/>
    </location>
</feature>
<dbReference type="Proteomes" id="UP000241890">
    <property type="component" value="Unassembled WGS sequence"/>
</dbReference>
<feature type="domain" description="Post-SET" evidence="10">
    <location>
        <begin position="547"/>
        <end position="563"/>
    </location>
</feature>
<evidence type="ECO:0000256" key="6">
    <source>
        <dbReference type="ARBA" id="ARBA00022691"/>
    </source>
</evidence>
<accession>A0A2R5GZQ2</accession>
<feature type="domain" description="SET" evidence="9">
    <location>
        <begin position="424"/>
        <end position="540"/>
    </location>
</feature>
<organism evidence="12 13">
    <name type="scientific">Hondaea fermentalgiana</name>
    <dbReference type="NCBI Taxonomy" id="2315210"/>
    <lineage>
        <taxon>Eukaryota</taxon>
        <taxon>Sar</taxon>
        <taxon>Stramenopiles</taxon>
        <taxon>Bigyra</taxon>
        <taxon>Labyrinthulomycetes</taxon>
        <taxon>Thraustochytrida</taxon>
        <taxon>Thraustochytriidae</taxon>
        <taxon>Hondaea</taxon>
    </lineage>
</organism>